<proteinExistence type="predicted"/>
<accession>A0A0F9P6U3</accession>
<comment type="caution">
    <text evidence="1">The sequence shown here is derived from an EMBL/GenBank/DDBJ whole genome shotgun (WGS) entry which is preliminary data.</text>
</comment>
<dbReference type="EMBL" id="LAZR01003270">
    <property type="protein sequence ID" value="KKN20127.1"/>
    <property type="molecule type" value="Genomic_DNA"/>
</dbReference>
<reference evidence="1" key="1">
    <citation type="journal article" date="2015" name="Nature">
        <title>Complex archaea that bridge the gap between prokaryotes and eukaryotes.</title>
        <authorList>
            <person name="Spang A."/>
            <person name="Saw J.H."/>
            <person name="Jorgensen S.L."/>
            <person name="Zaremba-Niedzwiedzka K."/>
            <person name="Martijn J."/>
            <person name="Lind A.E."/>
            <person name="van Eijk R."/>
            <person name="Schleper C."/>
            <person name="Guy L."/>
            <person name="Ettema T.J."/>
        </authorList>
    </citation>
    <scope>NUCLEOTIDE SEQUENCE</scope>
</reference>
<sequence length="99" mass="10514">MPFSPPVLGLLQLLSAHPGGVSRQAAVLELGGAAPGGVERALARLLELGVVEARGDLVVPLPPLLPLAVKMERLARRISRPEAQRDQAMDLVRIIMRGP</sequence>
<protein>
    <submittedName>
        <fullName evidence="1">Uncharacterized protein</fullName>
    </submittedName>
</protein>
<name>A0A0F9P6U3_9ZZZZ</name>
<organism evidence="1">
    <name type="scientific">marine sediment metagenome</name>
    <dbReference type="NCBI Taxonomy" id="412755"/>
    <lineage>
        <taxon>unclassified sequences</taxon>
        <taxon>metagenomes</taxon>
        <taxon>ecological metagenomes</taxon>
    </lineage>
</organism>
<gene>
    <name evidence="1" type="ORF">LCGC14_0938700</name>
</gene>
<evidence type="ECO:0000313" key="1">
    <source>
        <dbReference type="EMBL" id="KKN20127.1"/>
    </source>
</evidence>
<dbReference type="AlphaFoldDB" id="A0A0F9P6U3"/>